<reference evidence="3 4" key="1">
    <citation type="submission" date="2023-04" db="EMBL/GenBank/DDBJ databases">
        <title>Genome Encyclopedia of Bacteria and Archaea VI: Functional Genomics of Type Strains.</title>
        <authorList>
            <person name="Whitman W."/>
        </authorList>
    </citation>
    <scope>NUCLEOTIDE SEQUENCE [LARGE SCALE GENOMIC DNA]</scope>
    <source>
        <strain evidence="3 4">SG_E_30_P1</strain>
    </source>
</reference>
<dbReference type="RefSeq" id="WP_322133646.1">
    <property type="nucleotide sequence ID" value="NZ_CP085036.1"/>
</dbReference>
<gene>
    <name evidence="3" type="ORF">M2152_001511</name>
</gene>
<feature type="domain" description="Treble clef zinc finger" evidence="2">
    <location>
        <begin position="37"/>
        <end position="97"/>
    </location>
</feature>
<dbReference type="Proteomes" id="UP001160142">
    <property type="component" value="Unassembled WGS sequence"/>
</dbReference>
<keyword evidence="4" id="KW-1185">Reference proteome</keyword>
<dbReference type="InterPro" id="IPR025487">
    <property type="entry name" value="DUF4379"/>
</dbReference>
<keyword evidence="3" id="KW-0378">Hydrolase</keyword>
<feature type="region of interest" description="Disordered" evidence="1">
    <location>
        <begin position="110"/>
        <end position="131"/>
    </location>
</feature>
<evidence type="ECO:0000313" key="3">
    <source>
        <dbReference type="EMBL" id="MDH6181329.1"/>
    </source>
</evidence>
<comment type="caution">
    <text evidence="3">The sequence shown here is derived from an EMBL/GenBank/DDBJ whole genome shotgun (WGS) entry which is preliminary data.</text>
</comment>
<dbReference type="GO" id="GO:0004519">
    <property type="term" value="F:endonuclease activity"/>
    <property type="evidence" value="ECO:0007669"/>
    <property type="project" value="UniProtKB-KW"/>
</dbReference>
<keyword evidence="3" id="KW-0255">Endonuclease</keyword>
<evidence type="ECO:0000259" key="2">
    <source>
        <dbReference type="Pfam" id="PF14311"/>
    </source>
</evidence>
<dbReference type="Pfam" id="PF14311">
    <property type="entry name" value="DUF4379"/>
    <property type="match status" value="1"/>
</dbReference>
<proteinExistence type="predicted"/>
<dbReference type="EMBL" id="JARXVQ010000001">
    <property type="protein sequence ID" value="MDH6181329.1"/>
    <property type="molecule type" value="Genomic_DNA"/>
</dbReference>
<organism evidence="3 4">
    <name type="scientific">Antiquaquibacter oligotrophicus</name>
    <dbReference type="NCBI Taxonomy" id="2880260"/>
    <lineage>
        <taxon>Bacteria</taxon>
        <taxon>Bacillati</taxon>
        <taxon>Actinomycetota</taxon>
        <taxon>Actinomycetes</taxon>
        <taxon>Micrococcales</taxon>
        <taxon>Microbacteriaceae</taxon>
        <taxon>Antiquaquibacter</taxon>
    </lineage>
</organism>
<sequence length="279" mass="31894">MPEPIDSWWQRRQRSKGVDVPYAVGSYRTDWERYPVLIRQYHPDLNGGLALTQVPPAADVWLLWQCEVGHLFIATPWEQRQRPGTSRRRSTWCPECATGAAPKPIRQEPRVVTRAPAPARPQKRLCRHSEAPRHREGDAFASVCAPARASAVEGDLHQRLADRLEFTGGMTAVRTRHPFFDHLEVWPDIVLPELKVAIEYDSTGRDGLEHVGRREHVDLRKDRAARAVGWEVIRIRSAKLQPLGPHDVQASTVSERLISRIIDELRVIRGDLIVDCYLR</sequence>
<name>A0ABT6KQ55_9MICO</name>
<evidence type="ECO:0000313" key="4">
    <source>
        <dbReference type="Proteomes" id="UP001160142"/>
    </source>
</evidence>
<accession>A0ABT6KQ55</accession>
<keyword evidence="3" id="KW-0540">Nuclease</keyword>
<protein>
    <submittedName>
        <fullName evidence="3">Very-short-patch-repair endonuclease</fullName>
    </submittedName>
</protein>
<evidence type="ECO:0000256" key="1">
    <source>
        <dbReference type="SAM" id="MobiDB-lite"/>
    </source>
</evidence>